<evidence type="ECO:0000256" key="2">
    <source>
        <dbReference type="SAM" id="Phobius"/>
    </source>
</evidence>
<dbReference type="EMBL" id="CAJNOB010000003">
    <property type="protein sequence ID" value="CAF0691886.1"/>
    <property type="molecule type" value="Genomic_DNA"/>
</dbReference>
<protein>
    <submittedName>
        <fullName evidence="3">Uncharacterized protein</fullName>
    </submittedName>
</protein>
<reference evidence="3" key="1">
    <citation type="submission" date="2021-02" db="EMBL/GenBank/DDBJ databases">
        <authorList>
            <person name="Cremers G."/>
            <person name="Picone N."/>
        </authorList>
    </citation>
    <scope>NUCLEOTIDE SEQUENCE</scope>
    <source>
        <strain evidence="3">PQ17</strain>
    </source>
</reference>
<feature type="transmembrane region" description="Helical" evidence="2">
    <location>
        <begin position="31"/>
        <end position="53"/>
    </location>
</feature>
<sequence>MNPHNKRSSPEEPHSPLSMDKSSHVEPPPPVGTLFLLGLYLAALAGMWLYMLFELIR</sequence>
<dbReference type="Proteomes" id="UP000663859">
    <property type="component" value="Unassembled WGS sequence"/>
</dbReference>
<evidence type="ECO:0000313" key="3">
    <source>
        <dbReference type="EMBL" id="CAF0691886.1"/>
    </source>
</evidence>
<proteinExistence type="predicted"/>
<accession>A0A8J2BQX5</accession>
<gene>
    <name evidence="3" type="ORF">MPNT_110012</name>
</gene>
<keyword evidence="2" id="KW-0472">Membrane</keyword>
<feature type="region of interest" description="Disordered" evidence="1">
    <location>
        <begin position="1"/>
        <end position="26"/>
    </location>
</feature>
<name>A0A8J2BQX5_9BACT</name>
<keyword evidence="2" id="KW-1133">Transmembrane helix</keyword>
<comment type="caution">
    <text evidence="3">The sequence shown here is derived from an EMBL/GenBank/DDBJ whole genome shotgun (WGS) entry which is preliminary data.</text>
</comment>
<dbReference type="AlphaFoldDB" id="A0A8J2BQX5"/>
<evidence type="ECO:0000256" key="1">
    <source>
        <dbReference type="SAM" id="MobiDB-lite"/>
    </source>
</evidence>
<keyword evidence="2" id="KW-0812">Transmembrane</keyword>
<evidence type="ECO:0000313" key="4">
    <source>
        <dbReference type="Proteomes" id="UP000663859"/>
    </source>
</evidence>
<keyword evidence="4" id="KW-1185">Reference proteome</keyword>
<organism evidence="3 4">
    <name type="scientific">Candidatus Methylacidithermus pantelleriae</name>
    <dbReference type="NCBI Taxonomy" id="2744239"/>
    <lineage>
        <taxon>Bacteria</taxon>
        <taxon>Pseudomonadati</taxon>
        <taxon>Verrucomicrobiota</taxon>
        <taxon>Methylacidiphilae</taxon>
        <taxon>Methylacidiphilales</taxon>
        <taxon>Methylacidiphilaceae</taxon>
        <taxon>Candidatus Methylacidithermus</taxon>
    </lineage>
</organism>